<name>A0A538TFP8_UNCEI</name>
<reference evidence="1 2" key="1">
    <citation type="journal article" date="2019" name="Nat. Microbiol.">
        <title>Mediterranean grassland soil C-N compound turnover is dependent on rainfall and depth, and is mediated by genomically divergent microorganisms.</title>
        <authorList>
            <person name="Diamond S."/>
            <person name="Andeer P.F."/>
            <person name="Li Z."/>
            <person name="Crits-Christoph A."/>
            <person name="Burstein D."/>
            <person name="Anantharaman K."/>
            <person name="Lane K.R."/>
            <person name="Thomas B.C."/>
            <person name="Pan C."/>
            <person name="Northen T.R."/>
            <person name="Banfield J.F."/>
        </authorList>
    </citation>
    <scope>NUCLEOTIDE SEQUENCE [LARGE SCALE GENOMIC DNA]</scope>
    <source>
        <strain evidence="1">WS_7</strain>
    </source>
</reference>
<evidence type="ECO:0000313" key="1">
    <source>
        <dbReference type="EMBL" id="TMQ62406.1"/>
    </source>
</evidence>
<comment type="caution">
    <text evidence="1">The sequence shown here is derived from an EMBL/GenBank/DDBJ whole genome shotgun (WGS) entry which is preliminary data.</text>
</comment>
<dbReference type="EMBL" id="VBOX01000081">
    <property type="protein sequence ID" value="TMQ62406.1"/>
    <property type="molecule type" value="Genomic_DNA"/>
</dbReference>
<evidence type="ECO:0000313" key="2">
    <source>
        <dbReference type="Proteomes" id="UP000317366"/>
    </source>
</evidence>
<accession>A0A538TFP8</accession>
<sequence>MLPLGLAIAVCVAVVAGCGKKDKIVGPPATPRYPALTSPELVLVALRTAYTGKDSTEYKLLFDQDYLGTSVALRTQSPIDTLTFADEAQHIAALARSTTAIVELQLTPTMTRSRDPGDPPGWALIQNPIYGLTIYDGPNVYGVGVGSETIEFRFIPTPDSTSPTDTTWKIIRWSEIAY</sequence>
<organism evidence="1 2">
    <name type="scientific">Eiseniibacteriota bacterium</name>
    <dbReference type="NCBI Taxonomy" id="2212470"/>
    <lineage>
        <taxon>Bacteria</taxon>
        <taxon>Candidatus Eiseniibacteriota</taxon>
    </lineage>
</organism>
<dbReference type="AlphaFoldDB" id="A0A538TFP8"/>
<proteinExistence type="predicted"/>
<protein>
    <submittedName>
        <fullName evidence="1">Uncharacterized protein</fullName>
    </submittedName>
</protein>
<gene>
    <name evidence="1" type="ORF">E6K77_07510</name>
</gene>
<dbReference type="Proteomes" id="UP000317366">
    <property type="component" value="Unassembled WGS sequence"/>
</dbReference>